<proteinExistence type="predicted"/>
<dbReference type="KEGG" id="egt:105965050"/>
<feature type="domain" description="ATPase AAA-type core" evidence="1">
    <location>
        <begin position="148"/>
        <end position="254"/>
    </location>
</feature>
<dbReference type="Proteomes" id="UP000030748">
    <property type="component" value="Unassembled WGS sequence"/>
</dbReference>
<dbReference type="GO" id="GO:0045037">
    <property type="term" value="P:protein import into chloroplast stroma"/>
    <property type="evidence" value="ECO:0000318"/>
    <property type="project" value="GO_Central"/>
</dbReference>
<dbReference type="GO" id="GO:0009941">
    <property type="term" value="C:chloroplast envelope"/>
    <property type="evidence" value="ECO:0000318"/>
    <property type="project" value="GO_Central"/>
</dbReference>
<reference evidence="2 3" key="1">
    <citation type="journal article" date="2013" name="Proc. Natl. Acad. Sci. U.S.A.">
        <title>Fine-scale variation in meiotic recombination in Mimulus inferred from population shotgun sequencing.</title>
        <authorList>
            <person name="Hellsten U."/>
            <person name="Wright K.M."/>
            <person name="Jenkins J."/>
            <person name="Shu S."/>
            <person name="Yuan Y."/>
            <person name="Wessler S.R."/>
            <person name="Schmutz J."/>
            <person name="Willis J.H."/>
            <person name="Rokhsar D.S."/>
        </authorList>
    </citation>
    <scope>NUCLEOTIDE SEQUENCE [LARGE SCALE GENOMIC DNA]</scope>
    <source>
        <strain evidence="3">cv. DUN x IM62</strain>
    </source>
</reference>
<dbReference type="GO" id="GO:0016887">
    <property type="term" value="F:ATP hydrolysis activity"/>
    <property type="evidence" value="ECO:0007669"/>
    <property type="project" value="InterPro"/>
</dbReference>
<sequence>MLIETKNKVMQLRRQFSDLPESDQEKLVSKACNEIAVRYNISPTREVDKEIASSGHFPTAEEQEKFKFVSKSLQKTNKIGIGKAVKAIVDALVEMSDSSLELPNFPPRNYMFEGLNHEAKTKLISCLGDTLGDSFFTYIKLDENYKGGKKEKESLIGKVKENPCMVVLIDGVEFAHGIFYKCLLDIFDKGILDDCEGLGVEFRRSIIILTSELGNKRRIASTFFKDRKNDVSIKAMNQNVEMKRFRTELLYRLDGIIFFDPLKPEEGDVHFLRVHGDSGTDMKKSRLLSSILFQLYEARKLDTL</sequence>
<evidence type="ECO:0000259" key="1">
    <source>
        <dbReference type="Pfam" id="PF07724"/>
    </source>
</evidence>
<dbReference type="Gene3D" id="3.40.50.300">
    <property type="entry name" value="P-loop containing nucleotide triphosphate hydrolases"/>
    <property type="match status" value="1"/>
</dbReference>
<accession>A0A022QPX9</accession>
<dbReference type="InterPro" id="IPR003959">
    <property type="entry name" value="ATPase_AAA_core"/>
</dbReference>
<dbReference type="PhylomeDB" id="A0A022QPX9"/>
<protein>
    <recommendedName>
        <fullName evidence="1">ATPase AAA-type core domain-containing protein</fullName>
    </recommendedName>
</protein>
<gene>
    <name evidence="2" type="ORF">MIMGU_mgv1a010714mg</name>
</gene>
<dbReference type="STRING" id="4155.A0A022QPX9"/>
<dbReference type="OrthoDB" id="1731802at2759"/>
<dbReference type="GO" id="GO:0005524">
    <property type="term" value="F:ATP binding"/>
    <property type="evidence" value="ECO:0007669"/>
    <property type="project" value="InterPro"/>
</dbReference>
<evidence type="ECO:0000313" key="2">
    <source>
        <dbReference type="EMBL" id="EYU30757.1"/>
    </source>
</evidence>
<keyword evidence="3" id="KW-1185">Reference proteome</keyword>
<name>A0A022QPX9_ERYGU</name>
<dbReference type="PANTHER" id="PTHR43572">
    <property type="entry name" value="CHAPERONE PROTEIN CLPD, CHLOROPLASTIC"/>
    <property type="match status" value="1"/>
</dbReference>
<dbReference type="EMBL" id="KI631018">
    <property type="protein sequence ID" value="EYU30757.1"/>
    <property type="molecule type" value="Genomic_DNA"/>
</dbReference>
<dbReference type="Pfam" id="PF07724">
    <property type="entry name" value="AAA_2"/>
    <property type="match status" value="1"/>
</dbReference>
<evidence type="ECO:0000313" key="3">
    <source>
        <dbReference type="Proteomes" id="UP000030748"/>
    </source>
</evidence>
<dbReference type="InterPro" id="IPR027417">
    <property type="entry name" value="P-loop_NTPase"/>
</dbReference>
<dbReference type="PANTHER" id="PTHR43572:SF8">
    <property type="entry name" value="CHAPERONE PROTEIN CLPC1, CHLOROPLASTIC"/>
    <property type="match status" value="1"/>
</dbReference>
<dbReference type="GO" id="GO:0044183">
    <property type="term" value="F:protein folding chaperone"/>
    <property type="evidence" value="ECO:0000318"/>
    <property type="project" value="GO_Central"/>
</dbReference>
<dbReference type="SUPFAM" id="SSF52540">
    <property type="entry name" value="P-loop containing nucleoside triphosphate hydrolases"/>
    <property type="match status" value="1"/>
</dbReference>
<organism evidence="2 3">
    <name type="scientific">Erythranthe guttata</name>
    <name type="common">Yellow monkey flower</name>
    <name type="synonym">Mimulus guttatus</name>
    <dbReference type="NCBI Taxonomy" id="4155"/>
    <lineage>
        <taxon>Eukaryota</taxon>
        <taxon>Viridiplantae</taxon>
        <taxon>Streptophyta</taxon>
        <taxon>Embryophyta</taxon>
        <taxon>Tracheophyta</taxon>
        <taxon>Spermatophyta</taxon>
        <taxon>Magnoliopsida</taxon>
        <taxon>eudicotyledons</taxon>
        <taxon>Gunneridae</taxon>
        <taxon>Pentapetalae</taxon>
        <taxon>asterids</taxon>
        <taxon>lamiids</taxon>
        <taxon>Lamiales</taxon>
        <taxon>Phrymaceae</taxon>
        <taxon>Erythranthe</taxon>
    </lineage>
</organism>
<dbReference type="AlphaFoldDB" id="A0A022QPX9"/>
<dbReference type="eggNOG" id="KOG1051">
    <property type="taxonomic scope" value="Eukaryota"/>
</dbReference>
<dbReference type="InterPro" id="IPR051650">
    <property type="entry name" value="SL_signaling_regulator"/>
</dbReference>